<feature type="compositionally biased region" description="Basic and acidic residues" evidence="3">
    <location>
        <begin position="14"/>
        <end position="31"/>
    </location>
</feature>
<dbReference type="Pfam" id="PF00640">
    <property type="entry name" value="PID"/>
    <property type="match status" value="1"/>
</dbReference>
<sequence length="548" mass="62113">MSEKIEDLDQGSGQERDKGPESSTHLQDDELNLDKMLQEIDDFDLVLNQFLEEIDKDDMTATVPSTGLDLEADLIESSEGEESDTSEHVDTENKVYIWLKEIKMQFYGHDFLHHGYDDINFINEILEKEDLETIGVYNGQDICHILKCTEKLPKPPELDIENGKSLTTEDFLKHCNLSSYINSFISQGYDTFDTIKKLDKTSLLFLMDIKCIGHRKRICYYVRKSKLQMKRSDLALHMELPHVKSSEYISRQSVPPMPAVKSDKPMLGTIKARGSAESLNLHHPPSESSGHKPIEESYKPKTTEATIKMDFDDLSITTSKKPVSFGRKIGKFFKKIGHKNDKVYEATDIELRPSKGMDMLGNEGSTNPSPESSPVKSCAEQSHSKLARAVDAKTETSGIWMHLPDQLMFGSVSIISHVKNEYYKFLGMCPIKNIKAKGRKLTDRPTQKLKTFSMSIDKMPEVVINISAFDVTLLNKESKIKICAHDIKNIFFCSQDVADQRIFSFIHLENTKNGYYCSVFRCPSIKSCTEAVLALGFAFKLCSNVYKA</sequence>
<dbReference type="Gene3D" id="1.10.150.50">
    <property type="entry name" value="Transcription Factor, Ets-1"/>
    <property type="match status" value="2"/>
</dbReference>
<dbReference type="SUPFAM" id="SSF50729">
    <property type="entry name" value="PH domain-like"/>
    <property type="match status" value="1"/>
</dbReference>
<evidence type="ECO:0000256" key="3">
    <source>
        <dbReference type="SAM" id="MobiDB-lite"/>
    </source>
</evidence>
<dbReference type="SMART" id="SM00454">
    <property type="entry name" value="SAM"/>
    <property type="match status" value="2"/>
</dbReference>
<evidence type="ECO:0000313" key="6">
    <source>
        <dbReference type="Proteomes" id="UP000031668"/>
    </source>
</evidence>
<dbReference type="Proteomes" id="UP000031668">
    <property type="component" value="Unassembled WGS sequence"/>
</dbReference>
<evidence type="ECO:0000259" key="4">
    <source>
        <dbReference type="PROSITE" id="PS01179"/>
    </source>
</evidence>
<dbReference type="PROSITE" id="PS01179">
    <property type="entry name" value="PID"/>
    <property type="match status" value="1"/>
</dbReference>
<feature type="region of interest" description="Disordered" evidence="3">
    <location>
        <begin position="276"/>
        <end position="299"/>
    </location>
</feature>
<comment type="caution">
    <text evidence="5">The sequence shown here is derived from an EMBL/GenBank/DDBJ whole genome shotgun (WGS) entry which is preliminary data.</text>
</comment>
<dbReference type="SUPFAM" id="SSF47769">
    <property type="entry name" value="SAM/Pointed domain"/>
    <property type="match status" value="2"/>
</dbReference>
<feature type="region of interest" description="Disordered" evidence="3">
    <location>
        <begin position="354"/>
        <end position="384"/>
    </location>
</feature>
<protein>
    <submittedName>
        <fullName evidence="5">Ankyrin repeat and SAM domain-containing protein 1A</fullName>
    </submittedName>
</protein>
<dbReference type="Gene3D" id="2.30.29.30">
    <property type="entry name" value="Pleckstrin-homology domain (PH domain)/Phosphotyrosine-binding domain (PTB)"/>
    <property type="match status" value="1"/>
</dbReference>
<accession>A0A0C2NFC0</accession>
<evidence type="ECO:0000256" key="1">
    <source>
        <dbReference type="ARBA" id="ARBA00022737"/>
    </source>
</evidence>
<feature type="domain" description="PID" evidence="4">
    <location>
        <begin position="424"/>
        <end position="541"/>
    </location>
</feature>
<dbReference type="InterPro" id="IPR001660">
    <property type="entry name" value="SAM"/>
</dbReference>
<dbReference type="EMBL" id="JWZT01000046">
    <property type="protein sequence ID" value="KII75060.1"/>
    <property type="molecule type" value="Genomic_DNA"/>
</dbReference>
<dbReference type="Pfam" id="PF00536">
    <property type="entry name" value="SAM_1"/>
    <property type="match status" value="2"/>
</dbReference>
<dbReference type="InterPro" id="IPR033635">
    <property type="entry name" value="ANKS1/Caskin"/>
</dbReference>
<dbReference type="GO" id="GO:0005829">
    <property type="term" value="C:cytosol"/>
    <property type="evidence" value="ECO:0007669"/>
    <property type="project" value="TreeGrafter"/>
</dbReference>
<dbReference type="PANTHER" id="PTHR24174">
    <property type="entry name" value="ANKYRIN REPEAT AND STERILE ALPHA MOTIF DOMAIN-CONTAINING PROTEIN 1"/>
    <property type="match status" value="1"/>
</dbReference>
<feature type="compositionally biased region" description="Polar residues" evidence="3">
    <location>
        <begin position="363"/>
        <end position="381"/>
    </location>
</feature>
<keyword evidence="2" id="KW-0040">ANK repeat</keyword>
<name>A0A0C2NFC0_THEKT</name>
<feature type="compositionally biased region" description="Basic and acidic residues" evidence="3">
    <location>
        <begin position="289"/>
        <end position="299"/>
    </location>
</feature>
<gene>
    <name evidence="5" type="ORF">RF11_03132</name>
</gene>
<dbReference type="OMA" id="DEGACGK"/>
<dbReference type="InterPro" id="IPR006020">
    <property type="entry name" value="PTB/PI_dom"/>
</dbReference>
<feature type="region of interest" description="Disordered" evidence="3">
    <location>
        <begin position="1"/>
        <end position="31"/>
    </location>
</feature>
<evidence type="ECO:0000313" key="5">
    <source>
        <dbReference type="EMBL" id="KII75060.1"/>
    </source>
</evidence>
<dbReference type="AlphaFoldDB" id="A0A0C2NFC0"/>
<dbReference type="InterPro" id="IPR013761">
    <property type="entry name" value="SAM/pointed_sf"/>
</dbReference>
<evidence type="ECO:0000256" key="2">
    <source>
        <dbReference type="ARBA" id="ARBA00023043"/>
    </source>
</evidence>
<proteinExistence type="predicted"/>
<reference evidence="5 6" key="1">
    <citation type="journal article" date="2014" name="Genome Biol. Evol.">
        <title>The genome of the myxosporean Thelohanellus kitauei shows adaptations to nutrient acquisition within its fish host.</title>
        <authorList>
            <person name="Yang Y."/>
            <person name="Xiong J."/>
            <person name="Zhou Z."/>
            <person name="Huo F."/>
            <person name="Miao W."/>
            <person name="Ran C."/>
            <person name="Liu Y."/>
            <person name="Zhang J."/>
            <person name="Feng J."/>
            <person name="Wang M."/>
            <person name="Wang M."/>
            <person name="Wang L."/>
            <person name="Yao B."/>
        </authorList>
    </citation>
    <scope>NUCLEOTIDE SEQUENCE [LARGE SCALE GENOMIC DNA]</scope>
    <source>
        <strain evidence="5">Wuqing</strain>
    </source>
</reference>
<keyword evidence="1" id="KW-0677">Repeat</keyword>
<dbReference type="OrthoDB" id="10039052at2759"/>
<dbReference type="InterPro" id="IPR011993">
    <property type="entry name" value="PH-like_dom_sf"/>
</dbReference>
<organism evidence="5 6">
    <name type="scientific">Thelohanellus kitauei</name>
    <name type="common">Myxosporean</name>
    <dbReference type="NCBI Taxonomy" id="669202"/>
    <lineage>
        <taxon>Eukaryota</taxon>
        <taxon>Metazoa</taxon>
        <taxon>Cnidaria</taxon>
        <taxon>Myxozoa</taxon>
        <taxon>Myxosporea</taxon>
        <taxon>Bivalvulida</taxon>
        <taxon>Platysporina</taxon>
        <taxon>Myxobolidae</taxon>
        <taxon>Thelohanellus</taxon>
    </lineage>
</organism>
<dbReference type="PANTHER" id="PTHR24174:SF1">
    <property type="entry name" value="IP14385P"/>
    <property type="match status" value="1"/>
</dbReference>
<keyword evidence="6" id="KW-1185">Reference proteome</keyword>